<feature type="compositionally biased region" description="Polar residues" evidence="1">
    <location>
        <begin position="1"/>
        <end position="12"/>
    </location>
</feature>
<sequence>MTSKFSHTNKTQKPPSICIKPPPGPEYKPPELPDQSVQGFAQYFDPATGSEGGMISAMELFPMGPPDIWFGTAAAGSFEIKLLMAADTQRTFLSFLFNWYVYGDLVQAIEIDDHRPRSWAPFDTGVVTPHPQPQGGRSSWRFWF</sequence>
<protein>
    <submittedName>
        <fullName evidence="2">Uncharacterized protein</fullName>
    </submittedName>
</protein>
<proteinExistence type="predicted"/>
<feature type="region of interest" description="Disordered" evidence="1">
    <location>
        <begin position="1"/>
        <end position="30"/>
    </location>
</feature>
<dbReference type="AlphaFoldDB" id="A0A0F9M5X0"/>
<accession>A0A0F9M5X0</accession>
<evidence type="ECO:0000256" key="1">
    <source>
        <dbReference type="SAM" id="MobiDB-lite"/>
    </source>
</evidence>
<evidence type="ECO:0000313" key="2">
    <source>
        <dbReference type="EMBL" id="KKM94756.1"/>
    </source>
</evidence>
<feature type="compositionally biased region" description="Pro residues" evidence="1">
    <location>
        <begin position="20"/>
        <end position="30"/>
    </location>
</feature>
<name>A0A0F9M5X0_9ZZZZ</name>
<organism evidence="2">
    <name type="scientific">marine sediment metagenome</name>
    <dbReference type="NCBI Taxonomy" id="412755"/>
    <lineage>
        <taxon>unclassified sequences</taxon>
        <taxon>metagenomes</taxon>
        <taxon>ecological metagenomes</taxon>
    </lineage>
</organism>
<reference evidence="2" key="1">
    <citation type="journal article" date="2015" name="Nature">
        <title>Complex archaea that bridge the gap between prokaryotes and eukaryotes.</title>
        <authorList>
            <person name="Spang A."/>
            <person name="Saw J.H."/>
            <person name="Jorgensen S.L."/>
            <person name="Zaremba-Niedzwiedzka K."/>
            <person name="Martijn J."/>
            <person name="Lind A.E."/>
            <person name="van Eijk R."/>
            <person name="Schleper C."/>
            <person name="Guy L."/>
            <person name="Ettema T.J."/>
        </authorList>
    </citation>
    <scope>NUCLEOTIDE SEQUENCE</scope>
</reference>
<dbReference type="EMBL" id="LAZR01006097">
    <property type="protein sequence ID" value="KKM94756.1"/>
    <property type="molecule type" value="Genomic_DNA"/>
</dbReference>
<comment type="caution">
    <text evidence="2">The sequence shown here is derived from an EMBL/GenBank/DDBJ whole genome shotgun (WGS) entry which is preliminary data.</text>
</comment>
<feature type="region of interest" description="Disordered" evidence="1">
    <location>
        <begin position="125"/>
        <end position="144"/>
    </location>
</feature>
<gene>
    <name evidence="2" type="ORF">LCGC14_1195140</name>
</gene>